<evidence type="ECO:0000313" key="2">
    <source>
        <dbReference type="EMBL" id="KAA9163217.1"/>
    </source>
</evidence>
<accession>A0A5N0VA02</accession>
<feature type="binding site" evidence="1">
    <location>
        <position position="306"/>
    </location>
    <ligand>
        <name>Zn(2+)</name>
        <dbReference type="ChEBI" id="CHEBI:29105"/>
    </ligand>
</feature>
<feature type="binding site" evidence="1">
    <location>
        <position position="256"/>
    </location>
    <ligand>
        <name>Zn(2+)</name>
        <dbReference type="ChEBI" id="CHEBI:29105"/>
    </ligand>
</feature>
<dbReference type="SMART" id="SM01260">
    <property type="entry name" value="LANC_like"/>
    <property type="match status" value="1"/>
</dbReference>
<dbReference type="AlphaFoldDB" id="A0A5N0VA02"/>
<dbReference type="SUPFAM" id="SSF158745">
    <property type="entry name" value="LanC-like"/>
    <property type="match status" value="1"/>
</dbReference>
<organism evidence="2 3">
    <name type="scientific">Amycolatopsis acidicola</name>
    <dbReference type="NCBI Taxonomy" id="2596893"/>
    <lineage>
        <taxon>Bacteria</taxon>
        <taxon>Bacillati</taxon>
        <taxon>Actinomycetota</taxon>
        <taxon>Actinomycetes</taxon>
        <taxon>Pseudonocardiales</taxon>
        <taxon>Pseudonocardiaceae</taxon>
        <taxon>Amycolatopsis</taxon>
    </lineage>
</organism>
<dbReference type="Gene3D" id="1.50.10.20">
    <property type="match status" value="1"/>
</dbReference>
<proteinExistence type="predicted"/>
<keyword evidence="1" id="KW-0862">Zinc</keyword>
<dbReference type="OrthoDB" id="1882482at2"/>
<evidence type="ECO:0000313" key="3">
    <source>
        <dbReference type="Proteomes" id="UP000319769"/>
    </source>
</evidence>
<dbReference type="PRINTS" id="PR01950">
    <property type="entry name" value="LANCSUPER"/>
</dbReference>
<evidence type="ECO:0000256" key="1">
    <source>
        <dbReference type="PIRSR" id="PIRSR607822-1"/>
    </source>
</evidence>
<name>A0A5N0VA02_9PSEU</name>
<feature type="binding site" evidence="1">
    <location>
        <position position="305"/>
    </location>
    <ligand>
        <name>Zn(2+)</name>
        <dbReference type="ChEBI" id="CHEBI:29105"/>
    </ligand>
</feature>
<dbReference type="InterPro" id="IPR033889">
    <property type="entry name" value="LanC"/>
</dbReference>
<comment type="caution">
    <text evidence="2">The sequence shown here is derived from an EMBL/GenBank/DDBJ whole genome shotgun (WGS) entry which is preliminary data.</text>
</comment>
<dbReference type="CDD" id="cd04793">
    <property type="entry name" value="LanC"/>
    <property type="match status" value="1"/>
</dbReference>
<dbReference type="RefSeq" id="WP_144757031.1">
    <property type="nucleotide sequence ID" value="NZ_VMNW02000010.1"/>
</dbReference>
<dbReference type="InterPro" id="IPR007822">
    <property type="entry name" value="LANC-like"/>
</dbReference>
<dbReference type="GO" id="GO:0031179">
    <property type="term" value="P:peptide modification"/>
    <property type="evidence" value="ECO:0007669"/>
    <property type="project" value="InterPro"/>
</dbReference>
<reference evidence="2" key="1">
    <citation type="submission" date="2019-09" db="EMBL/GenBank/DDBJ databases">
        <authorList>
            <person name="Teo W.F.A."/>
            <person name="Duangmal K."/>
        </authorList>
    </citation>
    <scope>NUCLEOTIDE SEQUENCE [LARGE SCALE GENOMIC DNA]</scope>
    <source>
        <strain evidence="2">K81G1</strain>
    </source>
</reference>
<dbReference type="GO" id="GO:0046872">
    <property type="term" value="F:metal ion binding"/>
    <property type="evidence" value="ECO:0007669"/>
    <property type="project" value="UniProtKB-KW"/>
</dbReference>
<keyword evidence="1" id="KW-0479">Metal-binding</keyword>
<protein>
    <submittedName>
        <fullName evidence="2">Lanthionine synthetase C family protein</fullName>
    </submittedName>
</protein>
<dbReference type="Pfam" id="PF05147">
    <property type="entry name" value="LANC_like"/>
    <property type="match status" value="1"/>
</dbReference>
<dbReference type="Proteomes" id="UP000319769">
    <property type="component" value="Unassembled WGS sequence"/>
</dbReference>
<gene>
    <name evidence="2" type="ORF">FPZ12_009440</name>
</gene>
<sequence length="382" mass="42409">MSPIHDDHWHQSLAVGAVGIALEHTAKARTDPDGWLRAHCWIREMTRKPITAAPATATLFLGAPAIAYTLHTTGHPGYLPAVRVLDDHISALTQDRLARAHRRIDQRHLPEPREFDLISGLTGLGAGLLQRGHTRLLRDVLTYLVRLTQPMRHRGDLFPGWWCRSGPQGQRTGRWQGGHGNLGIAHGIAGPLALLALAHRRHVTVPGQIAAIRTILDWLDDWRRDTEHPWWPATLTRAEWRTGTLRQHGPQRPSWCYGTPGLVRAQQLAALALHDPVRQRRVEHVLADCIHDPAQLSQLRDATLCHGWAGLIHTTARVAADAAPDSPLTTVLPALRRRFATYLRQHPSPSAPGLLEGRAGIALAQHNNSLITRWDACLLLTT</sequence>
<dbReference type="EMBL" id="VMNW02000010">
    <property type="protein sequence ID" value="KAA9163217.1"/>
    <property type="molecule type" value="Genomic_DNA"/>
</dbReference>
<dbReference type="PRINTS" id="PR01955">
    <property type="entry name" value="LANCFRANKIA"/>
</dbReference>
<keyword evidence="3" id="KW-1185">Reference proteome</keyword>